<keyword evidence="2" id="KW-0238">DNA-binding</keyword>
<name>A0A1M7SP37_9ACTN</name>
<dbReference type="SMART" id="SM00347">
    <property type="entry name" value="HTH_MARR"/>
    <property type="match status" value="1"/>
</dbReference>
<dbReference type="PROSITE" id="PS50995">
    <property type="entry name" value="HTH_MARR_2"/>
    <property type="match status" value="1"/>
</dbReference>
<dbReference type="GO" id="GO:0003700">
    <property type="term" value="F:DNA-binding transcription factor activity"/>
    <property type="evidence" value="ECO:0007669"/>
    <property type="project" value="InterPro"/>
</dbReference>
<proteinExistence type="predicted"/>
<dbReference type="GO" id="GO:0006950">
    <property type="term" value="P:response to stress"/>
    <property type="evidence" value="ECO:0007669"/>
    <property type="project" value="TreeGrafter"/>
</dbReference>
<dbReference type="PANTHER" id="PTHR33164:SF57">
    <property type="entry name" value="MARR-FAMILY TRANSCRIPTIONAL REGULATOR"/>
    <property type="match status" value="1"/>
</dbReference>
<dbReference type="AlphaFoldDB" id="A0A1M7SP37"/>
<evidence type="ECO:0000313" key="2">
    <source>
        <dbReference type="EMBL" id="SHN60297.1"/>
    </source>
</evidence>
<dbReference type="PANTHER" id="PTHR33164">
    <property type="entry name" value="TRANSCRIPTIONAL REGULATOR, MARR FAMILY"/>
    <property type="match status" value="1"/>
</dbReference>
<dbReference type="Pfam" id="PF12802">
    <property type="entry name" value="MarR_2"/>
    <property type="match status" value="1"/>
</dbReference>
<dbReference type="Gene3D" id="1.10.10.10">
    <property type="entry name" value="Winged helix-like DNA-binding domain superfamily/Winged helix DNA-binding domain"/>
    <property type="match status" value="1"/>
</dbReference>
<dbReference type="InterPro" id="IPR039422">
    <property type="entry name" value="MarR/SlyA-like"/>
</dbReference>
<accession>A0A1M7SP37</accession>
<dbReference type="EMBL" id="FRDM01000003">
    <property type="protein sequence ID" value="SHN60297.1"/>
    <property type="molecule type" value="Genomic_DNA"/>
</dbReference>
<feature type="domain" description="HTH marR-type" evidence="1">
    <location>
        <begin position="9"/>
        <end position="141"/>
    </location>
</feature>
<dbReference type="InterPro" id="IPR036390">
    <property type="entry name" value="WH_DNA-bd_sf"/>
</dbReference>
<dbReference type="InterPro" id="IPR000835">
    <property type="entry name" value="HTH_MarR-typ"/>
</dbReference>
<reference evidence="2 3" key="1">
    <citation type="submission" date="2016-12" db="EMBL/GenBank/DDBJ databases">
        <authorList>
            <person name="Song W.-J."/>
            <person name="Kurnit D.M."/>
        </authorList>
    </citation>
    <scope>NUCLEOTIDE SEQUENCE [LARGE SCALE GENOMIC DNA]</scope>
    <source>
        <strain evidence="2 3">DSM 43162</strain>
    </source>
</reference>
<dbReference type="GO" id="GO:0003677">
    <property type="term" value="F:DNA binding"/>
    <property type="evidence" value="ECO:0007669"/>
    <property type="project" value="UniProtKB-KW"/>
</dbReference>
<dbReference type="Proteomes" id="UP000184428">
    <property type="component" value="Unassembled WGS sequence"/>
</dbReference>
<dbReference type="SUPFAM" id="SSF46785">
    <property type="entry name" value="Winged helix' DNA-binding domain"/>
    <property type="match status" value="1"/>
</dbReference>
<dbReference type="InterPro" id="IPR036388">
    <property type="entry name" value="WH-like_DNA-bd_sf"/>
</dbReference>
<evidence type="ECO:0000313" key="3">
    <source>
        <dbReference type="Proteomes" id="UP000184428"/>
    </source>
</evidence>
<protein>
    <submittedName>
        <fullName evidence="2">DNA-binding transcriptional regulator, MarR family</fullName>
    </submittedName>
</protein>
<evidence type="ECO:0000259" key="1">
    <source>
        <dbReference type="PROSITE" id="PS50995"/>
    </source>
</evidence>
<sequence length="150" mass="16199">MSVEHVDLHAALTKLLRWASREAVARELAGPAAAGLSPTDLWLLDGIVRSGPVRMGDIATWQGVDKSTVTVQLRRLADRGLVVRRADPSDARAVLVSASDAGRLLHRDVSRQGARVLAGLLADWDPADRRDLARLVSRFADDLGPGPRAR</sequence>
<gene>
    <name evidence="2" type="ORF">SAMN05660350_00963</name>
</gene>
<organism evidence="2 3">
    <name type="scientific">Geodermatophilus obscurus</name>
    <dbReference type="NCBI Taxonomy" id="1861"/>
    <lineage>
        <taxon>Bacteria</taxon>
        <taxon>Bacillati</taxon>
        <taxon>Actinomycetota</taxon>
        <taxon>Actinomycetes</taxon>
        <taxon>Geodermatophilales</taxon>
        <taxon>Geodermatophilaceae</taxon>
        <taxon>Geodermatophilus</taxon>
    </lineage>
</organism>